<dbReference type="CDD" id="cd00065">
    <property type="entry name" value="FYVE_like_SF"/>
    <property type="match status" value="1"/>
</dbReference>
<feature type="domain" description="FYVE-type" evidence="6">
    <location>
        <begin position="299"/>
        <end position="353"/>
    </location>
</feature>
<dbReference type="EMBL" id="VJMJ01000079">
    <property type="protein sequence ID" value="KAF0738048.1"/>
    <property type="molecule type" value="Genomic_DNA"/>
</dbReference>
<name>A0A6G0XDC1_9STRA</name>
<feature type="compositionally biased region" description="Polar residues" evidence="5">
    <location>
        <begin position="383"/>
        <end position="392"/>
    </location>
</feature>
<evidence type="ECO:0000259" key="6">
    <source>
        <dbReference type="PROSITE" id="PS50178"/>
    </source>
</evidence>
<dbReference type="Pfam" id="PF01590">
    <property type="entry name" value="GAF"/>
    <property type="match status" value="1"/>
</dbReference>
<dbReference type="Gene3D" id="3.30.40.10">
    <property type="entry name" value="Zinc/RING finger domain, C3HC4 (zinc finger)"/>
    <property type="match status" value="1"/>
</dbReference>
<evidence type="ECO:0000256" key="5">
    <source>
        <dbReference type="SAM" id="MobiDB-lite"/>
    </source>
</evidence>
<dbReference type="InterPro" id="IPR013083">
    <property type="entry name" value="Znf_RING/FYVE/PHD"/>
</dbReference>
<evidence type="ECO:0000256" key="2">
    <source>
        <dbReference type="ARBA" id="ARBA00022771"/>
    </source>
</evidence>
<dbReference type="SUPFAM" id="SSF55781">
    <property type="entry name" value="GAF domain-like"/>
    <property type="match status" value="1"/>
</dbReference>
<dbReference type="SUPFAM" id="SSF57903">
    <property type="entry name" value="FYVE/PHD zinc finger"/>
    <property type="match status" value="1"/>
</dbReference>
<sequence length="642" mass="70063">MTNESPGMSSQSVPMTPSGRRSFSKISQTEVNRLYDVGQRAIEDLLRHDAALKWRPVQSRQSESSTASEASDVESDIVLSQGADTSLFSLKGTAPIHATVTDVMRVLCVKEPKVIQKVYSRFFGSAGTSCSVYYVDSDDRDTVDDRIFSLETLELKSLSFGEVDGPKAPPKTSQSPRKYSYLRYGKPVEVTRNSSSGQSTTDGSGVCVWETVDAKQGPPAGNSTFHRCGFIVEPNTDNQVRLSFILSHPLDAAGAQGGALSSAAYFVLLRMVRSTLRGINGAIVDYRLLYNLALPKHLWTDATQCATCAKGFKMFRTKHHCRHCGDAICSNCSIMREGGQASRTCTPCIEGSPSTMRRHMSKLPTVKPVLVMPDPANGKLRSASLTRMLSDSSIRHSDDLDRLRPNASSAPTPKQARQIAVKDDLFDLSKFDGLLDPNVHKSEPPRQAPKEAPQPAPVERAQDITESTPLNYDLTFKGGNAWPDPPEAPHDATRLQKALELDLLRPRDEANTYVMMASRALNCPVAAVTIVGDADGLVISKVGIQGETVPRNIMLESHVLMSPEQLIVLDCLNDFMTNPLVCQGKNGIRFYIGVPLVTSDGCIVGSLSVVDTKPRSKVPHGELHTLILTARTLMRRFEDAAS</sequence>
<comment type="caution">
    <text evidence="7">The sequence shown here is derived from an EMBL/GenBank/DDBJ whole genome shotgun (WGS) entry which is preliminary data.</text>
</comment>
<dbReference type="Proteomes" id="UP000481153">
    <property type="component" value="Unassembled WGS sequence"/>
</dbReference>
<evidence type="ECO:0000256" key="4">
    <source>
        <dbReference type="PROSITE-ProRule" id="PRU00091"/>
    </source>
</evidence>
<dbReference type="Pfam" id="PF01363">
    <property type="entry name" value="FYVE"/>
    <property type="match status" value="1"/>
</dbReference>
<feature type="compositionally biased region" description="Basic and acidic residues" evidence="5">
    <location>
        <begin position="393"/>
        <end position="404"/>
    </location>
</feature>
<accession>A0A6G0XDC1</accession>
<dbReference type="PANTHER" id="PTHR43102">
    <property type="entry name" value="SLR1143 PROTEIN"/>
    <property type="match status" value="1"/>
</dbReference>
<keyword evidence="8" id="KW-1185">Reference proteome</keyword>
<dbReference type="PANTHER" id="PTHR43102:SF2">
    <property type="entry name" value="GAF DOMAIN-CONTAINING PROTEIN"/>
    <property type="match status" value="1"/>
</dbReference>
<feature type="region of interest" description="Disordered" evidence="5">
    <location>
        <begin position="1"/>
        <end position="25"/>
    </location>
</feature>
<gene>
    <name evidence="7" type="ORF">Ae201684_006040</name>
</gene>
<dbReference type="InterPro" id="IPR000306">
    <property type="entry name" value="Znf_FYVE"/>
</dbReference>
<organism evidence="7 8">
    <name type="scientific">Aphanomyces euteiches</name>
    <dbReference type="NCBI Taxonomy" id="100861"/>
    <lineage>
        <taxon>Eukaryota</taxon>
        <taxon>Sar</taxon>
        <taxon>Stramenopiles</taxon>
        <taxon>Oomycota</taxon>
        <taxon>Saprolegniomycetes</taxon>
        <taxon>Saprolegniales</taxon>
        <taxon>Verrucalvaceae</taxon>
        <taxon>Aphanomyces</taxon>
    </lineage>
</organism>
<dbReference type="SMART" id="SM00064">
    <property type="entry name" value="FYVE"/>
    <property type="match status" value="1"/>
</dbReference>
<evidence type="ECO:0000313" key="7">
    <source>
        <dbReference type="EMBL" id="KAF0738048.1"/>
    </source>
</evidence>
<evidence type="ECO:0000256" key="3">
    <source>
        <dbReference type="ARBA" id="ARBA00022833"/>
    </source>
</evidence>
<evidence type="ECO:0000256" key="1">
    <source>
        <dbReference type="ARBA" id="ARBA00022723"/>
    </source>
</evidence>
<protein>
    <recommendedName>
        <fullName evidence="6">FYVE-type domain-containing protein</fullName>
    </recommendedName>
</protein>
<reference evidence="7 8" key="1">
    <citation type="submission" date="2019-07" db="EMBL/GenBank/DDBJ databases">
        <title>Genomics analysis of Aphanomyces spp. identifies a new class of oomycete effector associated with host adaptation.</title>
        <authorList>
            <person name="Gaulin E."/>
        </authorList>
    </citation>
    <scope>NUCLEOTIDE SEQUENCE [LARGE SCALE GENOMIC DNA]</scope>
    <source>
        <strain evidence="7 8">ATCC 201684</strain>
    </source>
</reference>
<dbReference type="InterPro" id="IPR003018">
    <property type="entry name" value="GAF"/>
</dbReference>
<dbReference type="VEuPathDB" id="FungiDB:AeMF1_006156"/>
<feature type="region of interest" description="Disordered" evidence="5">
    <location>
        <begin position="382"/>
        <end position="418"/>
    </location>
</feature>
<proteinExistence type="predicted"/>
<dbReference type="AlphaFoldDB" id="A0A6G0XDC1"/>
<feature type="region of interest" description="Disordered" evidence="5">
    <location>
        <begin position="435"/>
        <end position="467"/>
    </location>
</feature>
<keyword evidence="2 4" id="KW-0863">Zinc-finger</keyword>
<keyword evidence="1" id="KW-0479">Metal-binding</keyword>
<dbReference type="PROSITE" id="PS50178">
    <property type="entry name" value="ZF_FYVE"/>
    <property type="match status" value="1"/>
</dbReference>
<evidence type="ECO:0000313" key="8">
    <source>
        <dbReference type="Proteomes" id="UP000481153"/>
    </source>
</evidence>
<dbReference type="InterPro" id="IPR017455">
    <property type="entry name" value="Znf_FYVE-rel"/>
</dbReference>
<dbReference type="InterPro" id="IPR011011">
    <property type="entry name" value="Znf_FYVE_PHD"/>
</dbReference>
<keyword evidence="3" id="KW-0862">Zinc</keyword>
<dbReference type="GO" id="GO:0008270">
    <property type="term" value="F:zinc ion binding"/>
    <property type="evidence" value="ECO:0007669"/>
    <property type="project" value="UniProtKB-KW"/>
</dbReference>